<organism evidence="1 2">
    <name type="scientific">Conoideocrella luteorostrata</name>
    <dbReference type="NCBI Taxonomy" id="1105319"/>
    <lineage>
        <taxon>Eukaryota</taxon>
        <taxon>Fungi</taxon>
        <taxon>Dikarya</taxon>
        <taxon>Ascomycota</taxon>
        <taxon>Pezizomycotina</taxon>
        <taxon>Sordariomycetes</taxon>
        <taxon>Hypocreomycetidae</taxon>
        <taxon>Hypocreales</taxon>
        <taxon>Clavicipitaceae</taxon>
        <taxon>Conoideocrella</taxon>
    </lineage>
</organism>
<reference evidence="1" key="1">
    <citation type="submission" date="2023-06" db="EMBL/GenBank/DDBJ databases">
        <title>Conoideocrella luteorostrata (Hypocreales: Clavicipitaceae), a potential biocontrol fungus for elongate hemlock scale in United States Christmas tree production areas.</title>
        <authorList>
            <person name="Barrett H."/>
            <person name="Lovett B."/>
            <person name="Macias A.M."/>
            <person name="Stajich J.E."/>
            <person name="Kasson M.T."/>
        </authorList>
    </citation>
    <scope>NUCLEOTIDE SEQUENCE</scope>
    <source>
        <strain evidence="1">ARSEF 14590</strain>
    </source>
</reference>
<name>A0AAJ0CUQ0_9HYPO</name>
<keyword evidence="2" id="KW-1185">Reference proteome</keyword>
<dbReference type="PANTHER" id="PTHR36978">
    <property type="entry name" value="P-LOOP CONTAINING NUCLEOTIDE TRIPHOSPHATE HYDROLASE"/>
    <property type="match status" value="1"/>
</dbReference>
<proteinExistence type="predicted"/>
<dbReference type="AlphaFoldDB" id="A0AAJ0CUQ0"/>
<evidence type="ECO:0008006" key="3">
    <source>
        <dbReference type="Google" id="ProtNLM"/>
    </source>
</evidence>
<evidence type="ECO:0000313" key="2">
    <source>
        <dbReference type="Proteomes" id="UP001251528"/>
    </source>
</evidence>
<dbReference type="InterPro" id="IPR027417">
    <property type="entry name" value="P-loop_NTPase"/>
</dbReference>
<dbReference type="Gene3D" id="3.40.50.300">
    <property type="entry name" value="P-loop containing nucleotide triphosphate hydrolases"/>
    <property type="match status" value="1"/>
</dbReference>
<sequence>MLSPNNILFTSLLEKIHHLPDPPPRIRTQPMQVLCVGLPRSGTESLQQALLHLGYDHTLHGFDMTFEEKPRYPAWTRLIRKKWYGDKSGTASISAAEFDAVLGHCVAVTDIAASMFAVELIDAYPDAKVVLNMRSDLDAWHVSAQQTLLALWDNWAVYVGSFFDAELFWAWHGCMRFLLPILFRAPDGNLGSAVRKNGKLVYRDHCNMIRGLVPKERLLEWYIGDGWEPLCEFLGKPVPGIEFPHANTVGKGWKEREKQISERWVKRALRNMAVCVGGVVAGGAVLYKWCW</sequence>
<comment type="caution">
    <text evidence="1">The sequence shown here is derived from an EMBL/GenBank/DDBJ whole genome shotgun (WGS) entry which is preliminary data.</text>
</comment>
<accession>A0AAJ0CUQ0</accession>
<dbReference type="InterPro" id="IPR040632">
    <property type="entry name" value="Sulfotransfer_4"/>
</dbReference>
<protein>
    <recommendedName>
        <fullName evidence="3">P-loop containing nucleoside triphosphate hydrolase protein</fullName>
    </recommendedName>
</protein>
<dbReference type="Proteomes" id="UP001251528">
    <property type="component" value="Unassembled WGS sequence"/>
</dbReference>
<dbReference type="PANTHER" id="PTHR36978:SF8">
    <property type="entry name" value="NAD DEPENDENT EPIMERASE_DEHYDRATASE"/>
    <property type="match status" value="1"/>
</dbReference>
<dbReference type="EMBL" id="JASWJB010000056">
    <property type="protein sequence ID" value="KAK2603796.1"/>
    <property type="molecule type" value="Genomic_DNA"/>
</dbReference>
<evidence type="ECO:0000313" key="1">
    <source>
        <dbReference type="EMBL" id="KAK2603796.1"/>
    </source>
</evidence>
<gene>
    <name evidence="1" type="ORF">QQS21_003998</name>
</gene>
<dbReference type="Pfam" id="PF17784">
    <property type="entry name" value="Sulfotransfer_4"/>
    <property type="match status" value="1"/>
</dbReference>
<dbReference type="SUPFAM" id="SSF52540">
    <property type="entry name" value="P-loop containing nucleoside triphosphate hydrolases"/>
    <property type="match status" value="1"/>
</dbReference>